<dbReference type="GO" id="GO:0005524">
    <property type="term" value="F:ATP binding"/>
    <property type="evidence" value="ECO:0007669"/>
    <property type="project" value="UniProtKB-KW"/>
</dbReference>
<evidence type="ECO:0000256" key="2">
    <source>
        <dbReference type="ARBA" id="ARBA00022840"/>
    </source>
</evidence>
<dbReference type="Pfam" id="PF00288">
    <property type="entry name" value="GHMP_kinases_N"/>
    <property type="match status" value="1"/>
</dbReference>
<name>A0A822ZJD7_NELNU</name>
<dbReference type="InterPro" id="IPR006204">
    <property type="entry name" value="GHMP_kinase_N_dom"/>
</dbReference>
<dbReference type="GO" id="GO:0004335">
    <property type="term" value="F:galactokinase activity"/>
    <property type="evidence" value="ECO:0007669"/>
    <property type="project" value="InterPro"/>
</dbReference>
<dbReference type="PANTHER" id="PTHR10457:SF35">
    <property type="entry name" value="L-ARABINOKINASE"/>
    <property type="match status" value="1"/>
</dbReference>
<dbReference type="InterPro" id="IPR020568">
    <property type="entry name" value="Ribosomal_Su5_D2-typ_SF"/>
</dbReference>
<reference evidence="4 5" key="1">
    <citation type="journal article" date="2020" name="Mol. Biol. Evol.">
        <title>Distinct Expression and Methylation Patterns for Genes with Different Fates following a Single Whole-Genome Duplication in Flowering Plants.</title>
        <authorList>
            <person name="Shi T."/>
            <person name="Rahmani R.S."/>
            <person name="Gugger P.F."/>
            <person name="Wang M."/>
            <person name="Li H."/>
            <person name="Zhang Y."/>
            <person name="Li Z."/>
            <person name="Wang Q."/>
            <person name="Van de Peer Y."/>
            <person name="Marchal K."/>
            <person name="Chen J."/>
        </authorList>
    </citation>
    <scope>NUCLEOTIDE SEQUENCE [LARGE SCALE GENOMIC DNA]</scope>
    <source>
        <tissue evidence="4">Leaf</tissue>
    </source>
</reference>
<keyword evidence="5" id="KW-1185">Reference proteome</keyword>
<dbReference type="SUPFAM" id="SSF54211">
    <property type="entry name" value="Ribosomal protein S5 domain 2-like"/>
    <property type="match status" value="1"/>
</dbReference>
<evidence type="ECO:0000256" key="1">
    <source>
        <dbReference type="ARBA" id="ARBA00022741"/>
    </source>
</evidence>
<dbReference type="PRINTS" id="PR00959">
    <property type="entry name" value="MEVGALKINASE"/>
</dbReference>
<gene>
    <name evidence="4" type="ORF">HUJ06_004434</name>
</gene>
<sequence length="362" mass="39605">MGGIADYSGSLVLQMPIREACHVAVQRIHPSKQKLWKHAQARRNVKGQESTPVLQIVSYGSELSNRGPTFDMDLSDFMDGDNPISYEEANKYFAKDPSQKWASYVAGTILVLMTELGIRFNDSISILVSSAVPEGKGVSSSAAVEVASMSAIAAAHGLDINPRDLALLCQKVENHIVGAPCGVMDQMTSACGEANKLLAMICQPAEVIGLVNIPTHIRFWGIDSGIRHSIGGTDYGSVRIGTFMGRKMIKSIASSLLSHALSSANSQKHMDGIISDDLEEDDGELLEDESSLDYLCNLSPHRYESVYAKRLPESMLGGAFLEKYTDHNDSVTVIDHKHNYGVKAAAQHPIYENFRVRHLKHY</sequence>
<keyword evidence="1" id="KW-0547">Nucleotide-binding</keyword>
<dbReference type="GO" id="GO:0006012">
    <property type="term" value="P:galactose metabolic process"/>
    <property type="evidence" value="ECO:0007669"/>
    <property type="project" value="InterPro"/>
</dbReference>
<organism evidence="4 5">
    <name type="scientific">Nelumbo nucifera</name>
    <name type="common">Sacred lotus</name>
    <dbReference type="NCBI Taxonomy" id="4432"/>
    <lineage>
        <taxon>Eukaryota</taxon>
        <taxon>Viridiplantae</taxon>
        <taxon>Streptophyta</taxon>
        <taxon>Embryophyta</taxon>
        <taxon>Tracheophyta</taxon>
        <taxon>Spermatophyta</taxon>
        <taxon>Magnoliopsida</taxon>
        <taxon>Proteales</taxon>
        <taxon>Nelumbonaceae</taxon>
        <taxon>Nelumbo</taxon>
    </lineage>
</organism>
<evidence type="ECO:0000313" key="5">
    <source>
        <dbReference type="Proteomes" id="UP000607653"/>
    </source>
</evidence>
<evidence type="ECO:0000313" key="4">
    <source>
        <dbReference type="EMBL" id="DAD46204.1"/>
    </source>
</evidence>
<accession>A0A822ZJD7</accession>
<comment type="caution">
    <text evidence="4">The sequence shown here is derived from an EMBL/GenBank/DDBJ whole genome shotgun (WGS) entry which is preliminary data.</text>
</comment>
<dbReference type="EMBL" id="DUZY01000007">
    <property type="protein sequence ID" value="DAD46204.1"/>
    <property type="molecule type" value="Genomic_DNA"/>
</dbReference>
<protein>
    <recommendedName>
        <fullName evidence="3">GHMP kinase N-terminal domain-containing protein</fullName>
    </recommendedName>
</protein>
<keyword evidence="2" id="KW-0067">ATP-binding</keyword>
<dbReference type="Gene3D" id="3.30.230.10">
    <property type="match status" value="1"/>
</dbReference>
<proteinExistence type="predicted"/>
<feature type="domain" description="GHMP kinase N-terminal" evidence="3">
    <location>
        <begin position="104"/>
        <end position="192"/>
    </location>
</feature>
<dbReference type="Proteomes" id="UP000607653">
    <property type="component" value="Unassembled WGS sequence"/>
</dbReference>
<dbReference type="PANTHER" id="PTHR10457">
    <property type="entry name" value="MEVALONATE KINASE/GALACTOKINASE"/>
    <property type="match status" value="1"/>
</dbReference>
<dbReference type="FunFam" id="3.30.230.10:FF:000037">
    <property type="entry name" value="L-arabinokinase"/>
    <property type="match status" value="1"/>
</dbReference>
<dbReference type="InterPro" id="IPR014721">
    <property type="entry name" value="Ribsml_uS5_D2-typ_fold_subgr"/>
</dbReference>
<dbReference type="AlphaFoldDB" id="A0A822ZJD7"/>
<evidence type="ECO:0000259" key="3">
    <source>
        <dbReference type="Pfam" id="PF00288"/>
    </source>
</evidence>
<dbReference type="PRINTS" id="PR00473">
    <property type="entry name" value="GALCTOKINASE"/>
</dbReference>
<dbReference type="InterPro" id="IPR000705">
    <property type="entry name" value="Galactokinase"/>
</dbReference>